<evidence type="ECO:0000313" key="2">
    <source>
        <dbReference type="EMBL" id="KAL3116830.1"/>
    </source>
</evidence>
<feature type="region of interest" description="Disordered" evidence="1">
    <location>
        <begin position="101"/>
        <end position="147"/>
    </location>
</feature>
<feature type="compositionally biased region" description="Polar residues" evidence="1">
    <location>
        <begin position="289"/>
        <end position="304"/>
    </location>
</feature>
<accession>A0ABD2LQ96</accession>
<feature type="compositionally biased region" description="Basic and acidic residues" evidence="1">
    <location>
        <begin position="129"/>
        <end position="146"/>
    </location>
</feature>
<feature type="compositionally biased region" description="Polar residues" evidence="1">
    <location>
        <begin position="337"/>
        <end position="357"/>
    </location>
</feature>
<feature type="compositionally biased region" description="Polar residues" evidence="1">
    <location>
        <begin position="177"/>
        <end position="188"/>
    </location>
</feature>
<feature type="compositionally biased region" description="Basic and acidic residues" evidence="1">
    <location>
        <begin position="358"/>
        <end position="371"/>
    </location>
</feature>
<evidence type="ECO:0000313" key="3">
    <source>
        <dbReference type="Proteomes" id="UP001620626"/>
    </source>
</evidence>
<organism evidence="2 3">
    <name type="scientific">Heterodera trifolii</name>
    <dbReference type="NCBI Taxonomy" id="157864"/>
    <lineage>
        <taxon>Eukaryota</taxon>
        <taxon>Metazoa</taxon>
        <taxon>Ecdysozoa</taxon>
        <taxon>Nematoda</taxon>
        <taxon>Chromadorea</taxon>
        <taxon>Rhabditida</taxon>
        <taxon>Tylenchina</taxon>
        <taxon>Tylenchomorpha</taxon>
        <taxon>Tylenchoidea</taxon>
        <taxon>Heteroderidae</taxon>
        <taxon>Heteroderinae</taxon>
        <taxon>Heterodera</taxon>
    </lineage>
</organism>
<dbReference type="EMBL" id="JBICBT010000344">
    <property type="protein sequence ID" value="KAL3116830.1"/>
    <property type="molecule type" value="Genomic_DNA"/>
</dbReference>
<name>A0ABD2LQ96_9BILA</name>
<evidence type="ECO:0000256" key="1">
    <source>
        <dbReference type="SAM" id="MobiDB-lite"/>
    </source>
</evidence>
<feature type="region of interest" description="Disordered" evidence="1">
    <location>
        <begin position="169"/>
        <end position="422"/>
    </location>
</feature>
<proteinExistence type="predicted"/>
<feature type="compositionally biased region" description="Basic residues" evidence="1">
    <location>
        <begin position="249"/>
        <end position="259"/>
    </location>
</feature>
<feature type="compositionally biased region" description="Basic and acidic residues" evidence="1">
    <location>
        <begin position="265"/>
        <end position="275"/>
    </location>
</feature>
<dbReference type="AlphaFoldDB" id="A0ABD2LQ96"/>
<keyword evidence="3" id="KW-1185">Reference proteome</keyword>
<comment type="caution">
    <text evidence="2">The sequence shown here is derived from an EMBL/GenBank/DDBJ whole genome shotgun (WGS) entry which is preliminary data.</text>
</comment>
<reference evidence="2 3" key="1">
    <citation type="submission" date="2024-10" db="EMBL/GenBank/DDBJ databases">
        <authorList>
            <person name="Kim D."/>
        </authorList>
    </citation>
    <scope>NUCLEOTIDE SEQUENCE [LARGE SCALE GENOMIC DNA]</scope>
    <source>
        <strain evidence="2">BH-2024</strain>
    </source>
</reference>
<feature type="compositionally biased region" description="Acidic residues" evidence="1">
    <location>
        <begin position="225"/>
        <end position="235"/>
    </location>
</feature>
<sequence>MVDDSNNNYFFVVLPSNVTDYVDNTTSKYRVHLPKPIQFRGSWVCGLYSIQYPHSWASTIGTVEDQWIDIHYIDGRQLRVHLPKSSQLRYLNGTLAAALSRKSTEDGQAPSIKRSKRSVDQEQPQSQEETEKKIDTDTIELNDKGEIVPQDNRGVECIKIGKLTKCKRITPTDPAVNDNNDAGNSATTIEEAPTNFEQQHVERQSITPEEEQTQESSSNDLTKVDDDDSSNDEGEIVQQDNNAVECRKIGRLTKCKRIKPIVTENGDKNDGKDEEAVTDTKTSPEDTSMKNPEITSPSNPSAFKQQRHHDEPQAQALTRGEQLGHRLRKPENEVKSQQKTPVNNESSEAQTQTSSVKDQPKTHADVLKDRLSSIQGDVRIQAPPQKSLSDSQTSIEPTTRANEQSDRELQDARTHGEQLRSRVEVVQDERMQKERQLHEAKTHGDLLREELKKIREEGEKREQELSVTKTKGDTLRAQIEKIREESGQKDKQIKVEKTHGNALVKLLEESRKKTEETEKRLTEARTHGQVLTDRIKEIQNERKALSAPADVHFNYRTDIDRFQLIISHPEIDYLSMSSQIAYVLGFPNKERVVQGETAKYGVDLRGGFTSFAVYATGLTRSVILGNSLSSLLRIVSTEGEYGQVVERIYDNPMFIPVHPREINELQVELRMMNGQLVPFDYGTVLVTLVFKKVINF</sequence>
<feature type="compositionally biased region" description="Basic and acidic residues" evidence="1">
    <location>
        <begin position="403"/>
        <end position="422"/>
    </location>
</feature>
<feature type="compositionally biased region" description="Polar residues" evidence="1">
    <location>
        <begin position="384"/>
        <end position="402"/>
    </location>
</feature>
<protein>
    <submittedName>
        <fullName evidence="2">Uncharacterized protein</fullName>
    </submittedName>
</protein>
<dbReference type="Proteomes" id="UP001620626">
    <property type="component" value="Unassembled WGS sequence"/>
</dbReference>
<gene>
    <name evidence="2" type="ORF">niasHT_003196</name>
</gene>